<evidence type="ECO:0000256" key="5">
    <source>
        <dbReference type="ARBA" id="ARBA00023002"/>
    </source>
</evidence>
<dbReference type="PANTHER" id="PTHR30600:SF10">
    <property type="entry name" value="BLL6722 PROTEIN"/>
    <property type="match status" value="1"/>
</dbReference>
<dbReference type="InterPro" id="IPR004852">
    <property type="entry name" value="Di-haem_cyt_c_peroxidsae"/>
</dbReference>
<dbReference type="PANTHER" id="PTHR30600">
    <property type="entry name" value="CYTOCHROME C PEROXIDASE-RELATED"/>
    <property type="match status" value="1"/>
</dbReference>
<evidence type="ECO:0000313" key="9">
    <source>
        <dbReference type="EMBL" id="MFB2838285.1"/>
    </source>
</evidence>
<accession>A0ABV4WT47</accession>
<reference evidence="9 10" key="1">
    <citation type="submission" date="2024-09" db="EMBL/GenBank/DDBJ databases">
        <title>Floridaenema gen nov. (Aerosakkonemataceae, Aerosakkonematales ord. nov., Cyanobacteria) from benthic tropical and subtropical fresh waters, with the description of four new species.</title>
        <authorList>
            <person name="Moretto J.A."/>
            <person name="Berthold D.E."/>
            <person name="Lefler F.W."/>
            <person name="Huang I.-S."/>
            <person name="Laughinghouse H. IV."/>
        </authorList>
    </citation>
    <scope>NUCLEOTIDE SEQUENCE [LARGE SCALE GENOMIC DNA]</scope>
    <source>
        <strain evidence="9 10">BLCC-F167</strain>
    </source>
</reference>
<comment type="subcellular location">
    <subcellularLocation>
        <location evidence="1">Cell envelope</location>
    </subcellularLocation>
</comment>
<proteinExistence type="predicted"/>
<keyword evidence="10" id="KW-1185">Reference proteome</keyword>
<dbReference type="Proteomes" id="UP001576780">
    <property type="component" value="Unassembled WGS sequence"/>
</dbReference>
<dbReference type="InterPro" id="IPR036909">
    <property type="entry name" value="Cyt_c-like_dom_sf"/>
</dbReference>
<keyword evidence="6 7" id="KW-0408">Iron</keyword>
<evidence type="ECO:0000256" key="4">
    <source>
        <dbReference type="ARBA" id="ARBA00022729"/>
    </source>
</evidence>
<name>A0ABV4WT47_9CYAN</name>
<dbReference type="InterPro" id="IPR009056">
    <property type="entry name" value="Cyt_c-like_dom"/>
</dbReference>
<dbReference type="GO" id="GO:0004601">
    <property type="term" value="F:peroxidase activity"/>
    <property type="evidence" value="ECO:0007669"/>
    <property type="project" value="UniProtKB-KW"/>
</dbReference>
<dbReference type="Pfam" id="PF03150">
    <property type="entry name" value="CCP_MauG"/>
    <property type="match status" value="1"/>
</dbReference>
<keyword evidence="5" id="KW-0560">Oxidoreductase</keyword>
<evidence type="ECO:0000256" key="2">
    <source>
        <dbReference type="ARBA" id="ARBA00022617"/>
    </source>
</evidence>
<dbReference type="EMBL" id="JBHFNT010000245">
    <property type="protein sequence ID" value="MFB2838285.1"/>
    <property type="molecule type" value="Genomic_DNA"/>
</dbReference>
<dbReference type="Gene3D" id="1.10.760.10">
    <property type="entry name" value="Cytochrome c-like domain"/>
    <property type="match status" value="2"/>
</dbReference>
<keyword evidence="4" id="KW-0732">Signal</keyword>
<keyword evidence="2 7" id="KW-0349">Heme</keyword>
<feature type="domain" description="Cytochrome c" evidence="8">
    <location>
        <begin position="244"/>
        <end position="429"/>
    </location>
</feature>
<evidence type="ECO:0000256" key="7">
    <source>
        <dbReference type="PROSITE-ProRule" id="PRU00433"/>
    </source>
</evidence>
<keyword evidence="9" id="KW-0575">Peroxidase</keyword>
<keyword evidence="3 7" id="KW-0479">Metal-binding</keyword>
<dbReference type="InterPro" id="IPR051395">
    <property type="entry name" value="Cytochrome_c_Peroxidase/MauG"/>
</dbReference>
<dbReference type="SUPFAM" id="SSF46626">
    <property type="entry name" value="Cytochrome c"/>
    <property type="match status" value="2"/>
</dbReference>
<evidence type="ECO:0000259" key="8">
    <source>
        <dbReference type="PROSITE" id="PS51007"/>
    </source>
</evidence>
<organism evidence="9 10">
    <name type="scientific">Floridaenema evergladense BLCC-F167</name>
    <dbReference type="NCBI Taxonomy" id="3153639"/>
    <lineage>
        <taxon>Bacteria</taxon>
        <taxon>Bacillati</taxon>
        <taxon>Cyanobacteriota</taxon>
        <taxon>Cyanophyceae</taxon>
        <taxon>Oscillatoriophycideae</taxon>
        <taxon>Aerosakkonematales</taxon>
        <taxon>Aerosakkonemataceae</taxon>
        <taxon>Floridanema</taxon>
        <taxon>Floridanema evergladense</taxon>
    </lineage>
</organism>
<evidence type="ECO:0000313" key="10">
    <source>
        <dbReference type="Proteomes" id="UP001576780"/>
    </source>
</evidence>
<protein>
    <submittedName>
        <fullName evidence="9">Cytochrome-c peroxidase</fullName>
    </submittedName>
</protein>
<evidence type="ECO:0000256" key="1">
    <source>
        <dbReference type="ARBA" id="ARBA00004196"/>
    </source>
</evidence>
<comment type="caution">
    <text evidence="9">The sequence shown here is derived from an EMBL/GenBank/DDBJ whole genome shotgun (WGS) entry which is preliminary data.</text>
</comment>
<dbReference type="PROSITE" id="PS51007">
    <property type="entry name" value="CYTC"/>
    <property type="match status" value="1"/>
</dbReference>
<sequence>MQIYLVNMHSNHFFCVMGGVFTPIPASSSMPLSNEQKLGKSIFFDKTLSLNKNQSCATCHVPQIGWTGDDELINVKGSVYEGSVKTLFGNRKPPTVAYATFSPILHFIIDEEQPLFVGGNFYDGRATGEKLGNPAADQAQGPFMQNVEQGLVDSAYIVHRVCENKYPVSLTDIWGKEICNISWSKMDSKAGDKEVVLSSEERSKVEKAYDAIAQSIAAYEASPEVSAFTSKYDYYLAGKVQLTPQETKGLELFNDKGKCAECHISKPGLHGERPLFTDFTYDNLGTPPNPENPWYTMPSKINPDGKNWVDKGLGEFLATNRWYKFYANANMGKQKVPTLRNVDMRPSSEFKKAYTHNGYFKSLKSVVHFYNTRDTIPTCPSRMTEAEALAKNCWPAPEVKENVNKDELGDLRLTDAEEDAIVAFMKTLTDGYNVSN</sequence>
<evidence type="ECO:0000256" key="3">
    <source>
        <dbReference type="ARBA" id="ARBA00022723"/>
    </source>
</evidence>
<evidence type="ECO:0000256" key="6">
    <source>
        <dbReference type="ARBA" id="ARBA00023004"/>
    </source>
</evidence>
<gene>
    <name evidence="9" type="ORF">ACE1CA_27650</name>
</gene>